<dbReference type="InterPro" id="IPR027417">
    <property type="entry name" value="P-loop_NTPase"/>
</dbReference>
<keyword evidence="4" id="KW-0067">ATP-binding</keyword>
<organism evidence="11 12">
    <name type="scientific">Anaeromyxobacter paludicola</name>
    <dbReference type="NCBI Taxonomy" id="2918171"/>
    <lineage>
        <taxon>Bacteria</taxon>
        <taxon>Pseudomonadati</taxon>
        <taxon>Myxococcota</taxon>
        <taxon>Myxococcia</taxon>
        <taxon>Myxococcales</taxon>
        <taxon>Cystobacterineae</taxon>
        <taxon>Anaeromyxobacteraceae</taxon>
        <taxon>Anaeromyxobacter</taxon>
    </lineage>
</organism>
<comment type="subcellular location">
    <subcellularLocation>
        <location evidence="1">Membrane</location>
        <topology evidence="1">Multi-pass membrane protein</topology>
    </subcellularLocation>
</comment>
<dbReference type="CDD" id="cd03230">
    <property type="entry name" value="ABC_DR_subfamily_A"/>
    <property type="match status" value="1"/>
</dbReference>
<dbReference type="PROSITE" id="PS51012">
    <property type="entry name" value="ABC_TM2"/>
    <property type="match status" value="1"/>
</dbReference>
<evidence type="ECO:0000259" key="9">
    <source>
        <dbReference type="PROSITE" id="PS50893"/>
    </source>
</evidence>
<dbReference type="PANTHER" id="PTHR43038">
    <property type="entry name" value="ATP-BINDING CASSETTE, SUB-FAMILY H, MEMBER 1"/>
    <property type="match status" value="1"/>
</dbReference>
<dbReference type="Pfam" id="PF12698">
    <property type="entry name" value="ABC2_membrane_3"/>
    <property type="match status" value="1"/>
</dbReference>
<feature type="domain" description="ABC transmembrane type-2" evidence="10">
    <location>
        <begin position="503"/>
        <end position="740"/>
    </location>
</feature>
<dbReference type="InterPro" id="IPR013525">
    <property type="entry name" value="ABC2_TM"/>
</dbReference>
<feature type="compositionally biased region" description="Low complexity" evidence="7">
    <location>
        <begin position="359"/>
        <end position="369"/>
    </location>
</feature>
<evidence type="ECO:0000256" key="8">
    <source>
        <dbReference type="SAM" id="Phobius"/>
    </source>
</evidence>
<protein>
    <recommendedName>
        <fullName evidence="13">Transport permease protein</fullName>
    </recommendedName>
</protein>
<reference evidence="12" key="1">
    <citation type="journal article" date="2022" name="Int. J. Syst. Evol. Microbiol.">
        <title>Anaeromyxobacter oryzae sp. nov., Anaeromyxobacter diazotrophicus sp. nov. and Anaeromyxobacter paludicola sp. nov., isolated from paddy soils.</title>
        <authorList>
            <person name="Itoh H."/>
            <person name="Xu Z."/>
            <person name="Mise K."/>
            <person name="Masuda Y."/>
            <person name="Ushijima N."/>
            <person name="Hayakawa C."/>
            <person name="Shiratori Y."/>
            <person name="Senoo K."/>
        </authorList>
    </citation>
    <scope>NUCLEOTIDE SEQUENCE [LARGE SCALE GENOMIC DNA]</scope>
    <source>
        <strain evidence="12">Red630</strain>
    </source>
</reference>
<gene>
    <name evidence="11" type="ORF">AMPC_36670</name>
</gene>
<evidence type="ECO:0000256" key="5">
    <source>
        <dbReference type="ARBA" id="ARBA00022989"/>
    </source>
</evidence>
<evidence type="ECO:0000256" key="2">
    <source>
        <dbReference type="ARBA" id="ARBA00022692"/>
    </source>
</evidence>
<proteinExistence type="predicted"/>
<keyword evidence="2 8" id="KW-0812">Transmembrane</keyword>
<name>A0ABM7XF90_9BACT</name>
<keyword evidence="5 8" id="KW-1133">Transmembrane helix</keyword>
<dbReference type="Gene3D" id="3.40.50.300">
    <property type="entry name" value="P-loop containing nucleotide triphosphate hydrolases"/>
    <property type="match status" value="1"/>
</dbReference>
<evidence type="ECO:0000256" key="1">
    <source>
        <dbReference type="ARBA" id="ARBA00004141"/>
    </source>
</evidence>
<evidence type="ECO:0000256" key="7">
    <source>
        <dbReference type="SAM" id="MobiDB-lite"/>
    </source>
</evidence>
<evidence type="ECO:0000256" key="3">
    <source>
        <dbReference type="ARBA" id="ARBA00022741"/>
    </source>
</evidence>
<feature type="transmembrane region" description="Helical" evidence="8">
    <location>
        <begin position="398"/>
        <end position="416"/>
    </location>
</feature>
<feature type="compositionally biased region" description="Pro residues" evidence="7">
    <location>
        <begin position="311"/>
        <end position="321"/>
    </location>
</feature>
<keyword evidence="6 8" id="KW-0472">Membrane</keyword>
<evidence type="ECO:0000256" key="4">
    <source>
        <dbReference type="ARBA" id="ARBA00022840"/>
    </source>
</evidence>
<feature type="transmembrane region" description="Helical" evidence="8">
    <location>
        <begin position="624"/>
        <end position="648"/>
    </location>
</feature>
<dbReference type="InterPro" id="IPR003439">
    <property type="entry name" value="ABC_transporter-like_ATP-bd"/>
</dbReference>
<evidence type="ECO:0000313" key="12">
    <source>
        <dbReference type="Proteomes" id="UP001162734"/>
    </source>
</evidence>
<feature type="transmembrane region" description="Helical" evidence="8">
    <location>
        <begin position="545"/>
        <end position="570"/>
    </location>
</feature>
<dbReference type="Gene3D" id="3.40.1710.10">
    <property type="entry name" value="abc type-2 transporter like domain"/>
    <property type="match status" value="1"/>
</dbReference>
<dbReference type="SUPFAM" id="SSF52540">
    <property type="entry name" value="P-loop containing nucleoside triphosphate hydrolases"/>
    <property type="match status" value="1"/>
</dbReference>
<evidence type="ECO:0000313" key="11">
    <source>
        <dbReference type="EMBL" id="BDG10554.1"/>
    </source>
</evidence>
<dbReference type="Proteomes" id="UP001162734">
    <property type="component" value="Chromosome"/>
</dbReference>
<accession>A0ABM7XF90</accession>
<feature type="transmembrane region" description="Helical" evidence="8">
    <location>
        <begin position="714"/>
        <end position="735"/>
    </location>
</feature>
<feature type="domain" description="ABC transporter" evidence="9">
    <location>
        <begin position="6"/>
        <end position="235"/>
    </location>
</feature>
<sequence>MSGPAVVARDLTRRFGGFTAVDRVSFEVERGEIFGYLGANGAGKSTTIRMLTGLLAPSGGEARVAGHDVLAQPERVKSAIGYMSQKFSLYLDLPAGENLRFFAGAQGLAGRARAVRAEEVLERVGLRGREAEPTGALPGGARQRLALGCAILHRPEVLFLDEPTAGVDPLARRDFWALIRELAAGGTTVFVTTHYLDEAEYCRRIGLMVDGRLVALDSPAALKARWVPGVVLVARGRGLAPEALRRLPGVLAAEPFGAGLHVRIDPARLAPAQVETALRGAGAQGLVLAPAAPSLEDVFLAVVGGGAGPEAPRPLPGPPPLRGRGEEGGAGSEEDAAGTERGLRPADLPPRRAGRAGEGRPAGAATPAAPGRAARFLGRVAAMSFKEALHIRRDPRTLYLALVMPVVMLLLFGYGVSFDVDHLRLAVADADRTAASRALVRAFTTAGEFDRVAEVDPDRADDVFRRARAAAVLVVPRGYEERLAGGRPAQAELLVDGSDGNTANQILAKADAIARDEARRLAGGAARPPLEVQVLTRYNPGGRSAVYLVPGLAAYLLAIAAVLLTALTVAGEWERGSMEQLFASPVSRLEIVLGKLLPYLAIGLVQLLLVIAVGAVVFEVPIVGSVALLFALGLLFLAGMLAQGLLISVVTRNQLVATQAGALSSLLPSMLLSGMLFPIENMPAPLRALSRVVPARYLVHGLRGAMLKGNGLAVLWPDLLALAVFAVAVVALATARFQRRLA</sequence>
<feature type="transmembrane region" description="Helical" evidence="8">
    <location>
        <begin position="596"/>
        <end position="618"/>
    </location>
</feature>
<dbReference type="SMART" id="SM00382">
    <property type="entry name" value="AAA"/>
    <property type="match status" value="1"/>
</dbReference>
<evidence type="ECO:0008006" key="13">
    <source>
        <dbReference type="Google" id="ProtNLM"/>
    </source>
</evidence>
<dbReference type="PANTHER" id="PTHR43038:SF3">
    <property type="entry name" value="ABC TRANSPORTER G FAMILY MEMBER 20 ISOFORM X1"/>
    <property type="match status" value="1"/>
</dbReference>
<feature type="region of interest" description="Disordered" evidence="7">
    <location>
        <begin position="309"/>
        <end position="369"/>
    </location>
</feature>
<dbReference type="PROSITE" id="PS50893">
    <property type="entry name" value="ABC_TRANSPORTER_2"/>
    <property type="match status" value="1"/>
</dbReference>
<keyword evidence="3" id="KW-0547">Nucleotide-binding</keyword>
<dbReference type="InterPro" id="IPR047817">
    <property type="entry name" value="ABC2_TM_bact-type"/>
</dbReference>
<dbReference type="Pfam" id="PF00005">
    <property type="entry name" value="ABC_tran"/>
    <property type="match status" value="1"/>
</dbReference>
<evidence type="ECO:0000259" key="10">
    <source>
        <dbReference type="PROSITE" id="PS51012"/>
    </source>
</evidence>
<keyword evidence="12" id="KW-1185">Reference proteome</keyword>
<dbReference type="InterPro" id="IPR003593">
    <property type="entry name" value="AAA+_ATPase"/>
</dbReference>
<evidence type="ECO:0000256" key="6">
    <source>
        <dbReference type="ARBA" id="ARBA00023136"/>
    </source>
</evidence>
<dbReference type="EMBL" id="AP025592">
    <property type="protein sequence ID" value="BDG10554.1"/>
    <property type="molecule type" value="Genomic_DNA"/>
</dbReference>
<dbReference type="RefSeq" id="WP_248343062.1">
    <property type="nucleotide sequence ID" value="NZ_AP025592.1"/>
</dbReference>